<keyword evidence="3" id="KW-1185">Reference proteome</keyword>
<feature type="compositionally biased region" description="Basic and acidic residues" evidence="1">
    <location>
        <begin position="128"/>
        <end position="140"/>
    </location>
</feature>
<feature type="region of interest" description="Disordered" evidence="1">
    <location>
        <begin position="267"/>
        <end position="310"/>
    </location>
</feature>
<name>A0A6G0ZKR9_APHCR</name>
<accession>A0A6G0ZKR9</accession>
<feature type="region of interest" description="Disordered" evidence="1">
    <location>
        <begin position="487"/>
        <end position="506"/>
    </location>
</feature>
<evidence type="ECO:0000256" key="1">
    <source>
        <dbReference type="SAM" id="MobiDB-lite"/>
    </source>
</evidence>
<feature type="region of interest" description="Disordered" evidence="1">
    <location>
        <begin position="1"/>
        <end position="165"/>
    </location>
</feature>
<dbReference type="AlphaFoldDB" id="A0A6G0ZKR9"/>
<sequence length="620" mass="68535">MKPITFENLRRLIGGRRKNKDRNESPFKRSDSFKRISIRRNYLDSRGGGGQKGRNPTKKPLPLIDGDGGDEPPRRYLQQQQQQHSSALASAEQPEGKLPAGSPVVCRLQASPRAACRRPISPLPAPPCRDDVPPPVERRRQAVAPAPPPPPPPSPPPTTAVAASTTVASATTAAAADSTSSSAATVAAPVIDYGEWIRCIRAEEDLNNMKRSCSPPPPPTPPARYRYHVHKELDDSSRTDSAISLGRIWMDAPMLPPAAPRSLELPARPAAASAMAADGDGQPQRRAHHSLESALKDKRDDRPVPCRRFHRYPGAADGVVVNKTASRSSVASTCSGKDSGFSLSAPGLSDPPRPSKQQLFRKKAPRRPAATAAAGKPTAAAAAAAQRPLPASQDQLYQVVVSRSPFRQLKLDPMMFVPPEKRRPAQHHHHHNHHHPKPPRTVVEIRDYCVPKDARLQHRLDQCRGDTDSEDYDDEQDRLYESISKGTGLRGRWQESTDDADTEDDEQEQIQQLYHRRHHYHQDQNRTPVRNTDRVKRKKSARRNIKYVVKPVRRAPSAATRRPSVTAKSKTPTKFLELPSIAGTGVVSHVNDFCINIQHLLYYLILYKSGLTVSLMTPSL</sequence>
<dbReference type="Proteomes" id="UP000478052">
    <property type="component" value="Unassembled WGS sequence"/>
</dbReference>
<reference evidence="2 3" key="1">
    <citation type="submission" date="2019-08" db="EMBL/GenBank/DDBJ databases">
        <title>Whole genome of Aphis craccivora.</title>
        <authorList>
            <person name="Voronova N.V."/>
            <person name="Shulinski R.S."/>
            <person name="Bandarenka Y.V."/>
            <person name="Zhorov D.G."/>
            <person name="Warner D."/>
        </authorList>
    </citation>
    <scope>NUCLEOTIDE SEQUENCE [LARGE SCALE GENOMIC DNA]</scope>
    <source>
        <strain evidence="2">180601</strain>
        <tissue evidence="2">Whole Body</tissue>
    </source>
</reference>
<comment type="caution">
    <text evidence="2">The sequence shown here is derived from an EMBL/GenBank/DDBJ whole genome shotgun (WGS) entry which is preliminary data.</text>
</comment>
<feature type="compositionally biased region" description="Basic residues" evidence="1">
    <location>
        <begin position="424"/>
        <end position="438"/>
    </location>
</feature>
<feature type="compositionally biased region" description="Basic and acidic residues" evidence="1">
    <location>
        <begin position="289"/>
        <end position="304"/>
    </location>
</feature>
<evidence type="ECO:0000313" key="2">
    <source>
        <dbReference type="EMBL" id="KAF0771646.1"/>
    </source>
</evidence>
<feature type="compositionally biased region" description="Low complexity" evidence="1">
    <location>
        <begin position="267"/>
        <end position="277"/>
    </location>
</feature>
<feature type="compositionally biased region" description="Pro residues" evidence="1">
    <location>
        <begin position="145"/>
        <end position="158"/>
    </location>
</feature>
<dbReference type="EMBL" id="VUJU01000268">
    <property type="protein sequence ID" value="KAF0771646.1"/>
    <property type="molecule type" value="Genomic_DNA"/>
</dbReference>
<protein>
    <submittedName>
        <fullName evidence="2">Disco-interacting protein 2 A isoform X3</fullName>
    </submittedName>
</protein>
<feature type="compositionally biased region" description="Low complexity" evidence="1">
    <location>
        <begin position="367"/>
        <end position="385"/>
    </location>
</feature>
<feature type="compositionally biased region" description="Basic and acidic residues" evidence="1">
    <location>
        <begin position="21"/>
        <end position="34"/>
    </location>
</feature>
<feature type="region of interest" description="Disordered" evidence="1">
    <location>
        <begin position="419"/>
        <end position="442"/>
    </location>
</feature>
<feature type="compositionally biased region" description="Acidic residues" evidence="1">
    <location>
        <begin position="496"/>
        <end position="506"/>
    </location>
</feature>
<feature type="region of interest" description="Disordered" evidence="1">
    <location>
        <begin position="330"/>
        <end position="391"/>
    </location>
</feature>
<evidence type="ECO:0000313" key="3">
    <source>
        <dbReference type="Proteomes" id="UP000478052"/>
    </source>
</evidence>
<organism evidence="2 3">
    <name type="scientific">Aphis craccivora</name>
    <name type="common">Cowpea aphid</name>
    <dbReference type="NCBI Taxonomy" id="307492"/>
    <lineage>
        <taxon>Eukaryota</taxon>
        <taxon>Metazoa</taxon>
        <taxon>Ecdysozoa</taxon>
        <taxon>Arthropoda</taxon>
        <taxon>Hexapoda</taxon>
        <taxon>Insecta</taxon>
        <taxon>Pterygota</taxon>
        <taxon>Neoptera</taxon>
        <taxon>Paraneoptera</taxon>
        <taxon>Hemiptera</taxon>
        <taxon>Sternorrhyncha</taxon>
        <taxon>Aphidomorpha</taxon>
        <taxon>Aphidoidea</taxon>
        <taxon>Aphididae</taxon>
        <taxon>Aphidini</taxon>
        <taxon>Aphis</taxon>
        <taxon>Aphis</taxon>
    </lineage>
</organism>
<proteinExistence type="predicted"/>
<dbReference type="OrthoDB" id="69964at2759"/>
<gene>
    <name evidence="2" type="ORF">FWK35_00026101</name>
</gene>